<dbReference type="Proteomes" id="UP001570846">
    <property type="component" value="Unassembled WGS sequence"/>
</dbReference>
<evidence type="ECO:0000313" key="2">
    <source>
        <dbReference type="EMBL" id="MFA1770444.1"/>
    </source>
</evidence>
<dbReference type="EMBL" id="JBGOGF010000002">
    <property type="protein sequence ID" value="MFA1770444.1"/>
    <property type="molecule type" value="Genomic_DNA"/>
</dbReference>
<comment type="caution">
    <text evidence="1">The sequence shown here is derived from an EMBL/GenBank/DDBJ whole genome shotgun (WGS) entry which is preliminary data.</text>
</comment>
<dbReference type="AlphaFoldDB" id="A0A5M8QIA7"/>
<dbReference type="Proteomes" id="UP000323866">
    <property type="component" value="Unassembled WGS sequence"/>
</dbReference>
<sequence length="122" mass="14317">MASLIWKKEVSLEECQLGVNQLFQLLNEHELGKCLINSHQRSNHSVEAEEWELNMLQGDHFNFIAIELQVALVLSENKYQQFIHDYSLNRFCSFNLPIKINFFTQDEEALDWLLHEPDPLAS</sequence>
<accession>A0A5M8QIA7</accession>
<evidence type="ECO:0008006" key="5">
    <source>
        <dbReference type="Google" id="ProtNLM"/>
    </source>
</evidence>
<evidence type="ECO:0000313" key="4">
    <source>
        <dbReference type="Proteomes" id="UP001570846"/>
    </source>
</evidence>
<organism evidence="1 3">
    <name type="scientific">Rufibacter glacialis</name>
    <dbReference type="NCBI Taxonomy" id="1259555"/>
    <lineage>
        <taxon>Bacteria</taxon>
        <taxon>Pseudomonadati</taxon>
        <taxon>Bacteroidota</taxon>
        <taxon>Cytophagia</taxon>
        <taxon>Cytophagales</taxon>
        <taxon>Hymenobacteraceae</taxon>
        <taxon>Rufibacter</taxon>
    </lineage>
</organism>
<reference evidence="2 4" key="3">
    <citation type="submission" date="2024-08" db="EMBL/GenBank/DDBJ databases">
        <authorList>
            <person name="Wei W."/>
        </authorList>
    </citation>
    <scope>NUCLEOTIDE SEQUENCE [LARGE SCALE GENOMIC DNA]</scope>
    <source>
        <strain evidence="2 4">XU2</strain>
    </source>
</reference>
<reference evidence="1 3" key="1">
    <citation type="submission" date="2019-07" db="EMBL/GenBank/DDBJ databases">
        <authorList>
            <person name="Qu J.-H."/>
        </authorList>
    </citation>
    <scope>NUCLEOTIDE SEQUENCE [LARGE SCALE GENOMIC DNA]</scope>
    <source>
        <strain evidence="1 3">MDT1-10-3</strain>
    </source>
</reference>
<reference evidence="1 3" key="2">
    <citation type="submission" date="2019-09" db="EMBL/GenBank/DDBJ databases">
        <title>A bacterium isolated from glacier soil.</title>
        <authorList>
            <person name="Liu Q."/>
        </authorList>
    </citation>
    <scope>NUCLEOTIDE SEQUENCE [LARGE SCALE GENOMIC DNA]</scope>
    <source>
        <strain evidence="1 3">MDT1-10-3</strain>
    </source>
</reference>
<keyword evidence="4" id="KW-1185">Reference proteome</keyword>
<gene>
    <name evidence="2" type="ORF">ACD591_04010</name>
    <name evidence="1" type="ORF">FOE74_10080</name>
</gene>
<dbReference type="EMBL" id="VKKZ01000020">
    <property type="protein sequence ID" value="KAA6434526.1"/>
    <property type="molecule type" value="Genomic_DNA"/>
</dbReference>
<name>A0A5M8QIA7_9BACT</name>
<dbReference type="RefSeq" id="WP_149098469.1">
    <property type="nucleotide sequence ID" value="NZ_BMMG01000003.1"/>
</dbReference>
<proteinExistence type="predicted"/>
<evidence type="ECO:0000313" key="1">
    <source>
        <dbReference type="EMBL" id="KAA6434526.1"/>
    </source>
</evidence>
<protein>
    <recommendedName>
        <fullName evidence="5">STAS/SEC14 domain-containing protein</fullName>
    </recommendedName>
</protein>
<evidence type="ECO:0000313" key="3">
    <source>
        <dbReference type="Proteomes" id="UP000323866"/>
    </source>
</evidence>
<dbReference type="OrthoDB" id="894015at2"/>